<feature type="non-terminal residue" evidence="2">
    <location>
        <position position="967"/>
    </location>
</feature>
<dbReference type="EMBL" id="CATQJA010002559">
    <property type="protein sequence ID" value="CAJ0571367.1"/>
    <property type="molecule type" value="Genomic_DNA"/>
</dbReference>
<dbReference type="PANTHER" id="PTHR47331">
    <property type="entry name" value="PHD-TYPE DOMAIN-CONTAINING PROTEIN"/>
    <property type="match status" value="1"/>
</dbReference>
<dbReference type="InterPro" id="IPR040676">
    <property type="entry name" value="DUF5641"/>
</dbReference>
<dbReference type="AlphaFoldDB" id="A0AA36CNA3"/>
<dbReference type="Pfam" id="PF18701">
    <property type="entry name" value="DUF5641"/>
    <property type="match status" value="1"/>
</dbReference>
<protein>
    <recommendedName>
        <fullName evidence="1">Integrase catalytic domain-containing protein</fullName>
    </recommendedName>
</protein>
<gene>
    <name evidence="2" type="ORF">MSPICULIGERA_LOCUS9776</name>
</gene>
<comment type="caution">
    <text evidence="2">The sequence shown here is derived from an EMBL/GenBank/DDBJ whole genome shotgun (WGS) entry which is preliminary data.</text>
</comment>
<dbReference type="SUPFAM" id="SSF53098">
    <property type="entry name" value="Ribonuclease H-like"/>
    <property type="match status" value="1"/>
</dbReference>
<keyword evidence="3" id="KW-1185">Reference proteome</keyword>
<dbReference type="GO" id="GO:0015074">
    <property type="term" value="P:DNA integration"/>
    <property type="evidence" value="ECO:0007669"/>
    <property type="project" value="InterPro"/>
</dbReference>
<feature type="domain" description="Integrase catalytic" evidence="1">
    <location>
        <begin position="569"/>
        <end position="760"/>
    </location>
</feature>
<sequence length="967" mass="109581">MAKIALGQQQPDFAALAKLCYVDNTYIGCRTVAEGIAKAKLAKSLFATIDMNLRQFCCNNMDILKDFASQDLDPSPDQKLLGLRWDLLTDCLWWVIKFKDYPLHRITKRVAARILSSLYDPTGFLSPVLVRPKLFLQQLWHFQYKWNDLLNSAHQAELLELTAALQGEIIRVPRIVATRSEREHVSLILFSDASSKAYATVAYLRVQSEDQVSVHQIKANFKLVPLKDMEKFTIPKVELLGLYLSAKLARYLHAKLDLPIRHISFFGDNTATLSWLQRPPKEGVFVKNRIQFIQQTAQFFSEQQIPCLFHYVATQSNPADRATRGCSGAELATDLLWAVGPEFLHDPPTSWSPFVASEPCEPDALEDVPVSPGSPAPCVVNSAQILTYEPVVPMIESARFSSYEKLLNTMIMVLLAFLGFGRALPPDTLDRIRRKLRLKSADPQDLRAAASEWLVLQHYDRASLDLVKLQQKGISKDPDGLLRLHTRLGYSGLPASTVSPIFIVPQSHLLTLLIENAHKAVLHCGVKDTLAEFRRAHTTVGARRAIEFVLRHCTLCKLFNGRPYRYPGLNHLPHDRVAMHIRPFDQVGLDNFFLTVAHQQKVVLLITCAITRLIHLEVCDDLSAFEFIRGLKRFCARRGVPSKIMADNGSNFRLGSRVIGPCRKDFTDEVGLFLERQGINFVFISPLSPWRGGFWERLNKVVKSIFYKNTARAKAFERMDHPTFVTFLTEIEGIVNSRPLAGKSDFDTILRPIDFISPKAVLLLNLDCQEPSWQPSLTSSEQVRQLFHLYDQFFRDCWSTFQVDYLLNLRDYHRQVQINTQGRLHPVIGDIVYIIDADKPRRNWSMGIIEQLLPSADAQIRSAIVKNTKNHLLERPINQLIPLEICDSDEERSRSPLPVSTGILSISRNRLAQLEVQCALPGNGHIETVNTTVSVREKFKNVYASLLPDMPQPSNICVYASVQPKPP</sequence>
<dbReference type="InterPro" id="IPR008042">
    <property type="entry name" value="Retrotrans_Pao"/>
</dbReference>
<dbReference type="GO" id="GO:0003676">
    <property type="term" value="F:nucleic acid binding"/>
    <property type="evidence" value="ECO:0007669"/>
    <property type="project" value="InterPro"/>
</dbReference>
<evidence type="ECO:0000313" key="3">
    <source>
        <dbReference type="Proteomes" id="UP001177023"/>
    </source>
</evidence>
<accession>A0AA36CNA3</accession>
<dbReference type="PROSITE" id="PS50994">
    <property type="entry name" value="INTEGRASE"/>
    <property type="match status" value="1"/>
</dbReference>
<evidence type="ECO:0000259" key="1">
    <source>
        <dbReference type="PROSITE" id="PS50994"/>
    </source>
</evidence>
<dbReference type="InterPro" id="IPR001584">
    <property type="entry name" value="Integrase_cat-core"/>
</dbReference>
<organism evidence="2 3">
    <name type="scientific">Mesorhabditis spiculigera</name>
    <dbReference type="NCBI Taxonomy" id="96644"/>
    <lineage>
        <taxon>Eukaryota</taxon>
        <taxon>Metazoa</taxon>
        <taxon>Ecdysozoa</taxon>
        <taxon>Nematoda</taxon>
        <taxon>Chromadorea</taxon>
        <taxon>Rhabditida</taxon>
        <taxon>Rhabditina</taxon>
        <taxon>Rhabditomorpha</taxon>
        <taxon>Rhabditoidea</taxon>
        <taxon>Rhabditidae</taxon>
        <taxon>Mesorhabditinae</taxon>
        <taxon>Mesorhabditis</taxon>
    </lineage>
</organism>
<dbReference type="InterPro" id="IPR036397">
    <property type="entry name" value="RNaseH_sf"/>
</dbReference>
<evidence type="ECO:0000313" key="2">
    <source>
        <dbReference type="EMBL" id="CAJ0571367.1"/>
    </source>
</evidence>
<reference evidence="2" key="1">
    <citation type="submission" date="2023-06" db="EMBL/GenBank/DDBJ databases">
        <authorList>
            <person name="Delattre M."/>
        </authorList>
    </citation>
    <scope>NUCLEOTIDE SEQUENCE</scope>
    <source>
        <strain evidence="2">AF72</strain>
    </source>
</reference>
<dbReference type="Pfam" id="PF05380">
    <property type="entry name" value="Peptidase_A17"/>
    <property type="match status" value="1"/>
</dbReference>
<proteinExistence type="predicted"/>
<dbReference type="Gene3D" id="3.30.420.10">
    <property type="entry name" value="Ribonuclease H-like superfamily/Ribonuclease H"/>
    <property type="match status" value="1"/>
</dbReference>
<name>A0AA36CNA3_9BILA</name>
<dbReference type="InterPro" id="IPR012337">
    <property type="entry name" value="RNaseH-like_sf"/>
</dbReference>
<dbReference type="Proteomes" id="UP001177023">
    <property type="component" value="Unassembled WGS sequence"/>
</dbReference>